<name>A0AAN6KHD7_9PEZI</name>
<dbReference type="GO" id="GO:0005737">
    <property type="term" value="C:cytoplasm"/>
    <property type="evidence" value="ECO:0007669"/>
    <property type="project" value="TreeGrafter"/>
</dbReference>
<keyword evidence="3" id="KW-1185">Reference proteome</keyword>
<evidence type="ECO:0000313" key="3">
    <source>
        <dbReference type="Proteomes" id="UP001175353"/>
    </source>
</evidence>
<evidence type="ECO:0000313" key="2">
    <source>
        <dbReference type="EMBL" id="KAK0982646.1"/>
    </source>
</evidence>
<dbReference type="PANTHER" id="PTHR35020">
    <property type="entry name" value="N-ACETYLGLUCOSAMINE-INDUCED PROTEIN 1"/>
    <property type="match status" value="1"/>
</dbReference>
<reference evidence="2" key="2">
    <citation type="submission" date="2023-06" db="EMBL/GenBank/DDBJ databases">
        <title>Black Yeasts Isolated from many extreme environments.</title>
        <authorList>
            <person name="Coleine C."/>
            <person name="Stajich J.E."/>
            <person name="Selbmann L."/>
        </authorList>
    </citation>
    <scope>NUCLEOTIDE SEQUENCE</scope>
    <source>
        <strain evidence="2">CCFEE 5200</strain>
    </source>
</reference>
<dbReference type="InterPro" id="IPR022036">
    <property type="entry name" value="DUF3605"/>
</dbReference>
<comment type="caution">
    <text evidence="2">The sequence shown here is derived from an EMBL/GenBank/DDBJ whole genome shotgun (WGS) entry which is preliminary data.</text>
</comment>
<proteinExistence type="predicted"/>
<organism evidence="2 3">
    <name type="scientific">Friedmanniomyces endolithicus</name>
    <dbReference type="NCBI Taxonomy" id="329885"/>
    <lineage>
        <taxon>Eukaryota</taxon>
        <taxon>Fungi</taxon>
        <taxon>Dikarya</taxon>
        <taxon>Ascomycota</taxon>
        <taxon>Pezizomycotina</taxon>
        <taxon>Dothideomycetes</taxon>
        <taxon>Dothideomycetidae</taxon>
        <taxon>Mycosphaerellales</taxon>
        <taxon>Teratosphaeriaceae</taxon>
        <taxon>Friedmanniomyces</taxon>
    </lineage>
</organism>
<gene>
    <name evidence="1" type="ORF">LTR82_010418</name>
    <name evidence="2" type="ORF">LTR91_011471</name>
</gene>
<sequence length="251" mass="28542">MPTDEPDTTSTAFWNVNVSPSAHTEICPAFLTYAIDTNPRDRAILSTPDSDYIRQSWPQVQQLVRENRPDLFQRVPSDLRLYKEYCAKLVEEYGSVMRFVVEERLGWGGEGGDREVEGGLGDAGEYYGRKGVESWGANYRILQNDWPYGIDSRIVHLVVWTKFTLLTDPATENLTPEAHAEIERFVDETFVAKCGREKVVWFRNWTSLKSIQAVEHFHVMLFDPDAEFVRQVTGGDVAFAEKVKKGDGLVG</sequence>
<dbReference type="AlphaFoldDB" id="A0AAN6KHD7"/>
<reference evidence="1" key="1">
    <citation type="submission" date="2021-12" db="EMBL/GenBank/DDBJ databases">
        <title>Black yeast isolated from Biological Soil Crust.</title>
        <authorList>
            <person name="Kurbessoian T."/>
        </authorList>
    </citation>
    <scope>NUCLEOTIDE SEQUENCE</scope>
    <source>
        <strain evidence="1">CCFEE 5208</strain>
    </source>
</reference>
<dbReference type="EMBL" id="JASUXU010000035">
    <property type="protein sequence ID" value="KAK0318676.1"/>
    <property type="molecule type" value="Genomic_DNA"/>
</dbReference>
<dbReference type="Proteomes" id="UP001168146">
    <property type="component" value="Unassembled WGS sequence"/>
</dbReference>
<evidence type="ECO:0000313" key="1">
    <source>
        <dbReference type="EMBL" id="KAK0318676.1"/>
    </source>
</evidence>
<dbReference type="PANTHER" id="PTHR35020:SF4">
    <property type="entry name" value="N-ACETYLGLUCOSAMINE-INDUCED PROTEIN 1"/>
    <property type="match status" value="1"/>
</dbReference>
<dbReference type="Pfam" id="PF12239">
    <property type="entry name" value="DUF3605"/>
    <property type="match status" value="1"/>
</dbReference>
<dbReference type="GO" id="GO:0006044">
    <property type="term" value="P:N-acetylglucosamine metabolic process"/>
    <property type="evidence" value="ECO:0007669"/>
    <property type="project" value="TreeGrafter"/>
</dbReference>
<accession>A0AAN6KHD7</accession>
<dbReference type="Proteomes" id="UP001175353">
    <property type="component" value="Unassembled WGS sequence"/>
</dbReference>
<protein>
    <recommendedName>
        <fullName evidence="4">N-acetylglucosamine-induced protein 1</fullName>
    </recommendedName>
</protein>
<dbReference type="EMBL" id="JAUJLE010000105">
    <property type="protein sequence ID" value="KAK0982646.1"/>
    <property type="molecule type" value="Genomic_DNA"/>
</dbReference>
<evidence type="ECO:0008006" key="4">
    <source>
        <dbReference type="Google" id="ProtNLM"/>
    </source>
</evidence>